<evidence type="ECO:0000256" key="2">
    <source>
        <dbReference type="ARBA" id="ARBA00022448"/>
    </source>
</evidence>
<dbReference type="PANTHER" id="PTHR32507">
    <property type="entry name" value="NA(+)/H(+) ANTIPORTER 1"/>
    <property type="match status" value="1"/>
</dbReference>
<keyword evidence="8 9" id="KW-0472">Membrane</keyword>
<evidence type="ECO:0000256" key="8">
    <source>
        <dbReference type="ARBA" id="ARBA00023136"/>
    </source>
</evidence>
<dbReference type="Pfam" id="PF00999">
    <property type="entry name" value="Na_H_Exchanger"/>
    <property type="match status" value="1"/>
</dbReference>
<dbReference type="GO" id="GO:1902600">
    <property type="term" value="P:proton transmembrane transport"/>
    <property type="evidence" value="ECO:0007669"/>
    <property type="project" value="InterPro"/>
</dbReference>
<evidence type="ECO:0000256" key="1">
    <source>
        <dbReference type="ARBA" id="ARBA00004651"/>
    </source>
</evidence>
<evidence type="ECO:0000256" key="7">
    <source>
        <dbReference type="ARBA" id="ARBA00023065"/>
    </source>
</evidence>
<evidence type="ECO:0000259" key="10">
    <source>
        <dbReference type="Pfam" id="PF00999"/>
    </source>
</evidence>
<feature type="transmembrane region" description="Helical" evidence="9">
    <location>
        <begin position="15"/>
        <end position="33"/>
    </location>
</feature>
<dbReference type="OrthoDB" id="643057at2"/>
<keyword evidence="4" id="KW-1003">Cell membrane</keyword>
<dbReference type="PANTHER" id="PTHR32507:SF0">
    <property type="entry name" value="NA(+)_H(+) ANTIPORTER 2-RELATED"/>
    <property type="match status" value="1"/>
</dbReference>
<feature type="transmembrane region" description="Helical" evidence="9">
    <location>
        <begin position="133"/>
        <end position="152"/>
    </location>
</feature>
<feature type="transmembrane region" description="Helical" evidence="9">
    <location>
        <begin position="106"/>
        <end position="127"/>
    </location>
</feature>
<dbReference type="Proteomes" id="UP000019402">
    <property type="component" value="Unassembled WGS sequence"/>
</dbReference>
<keyword evidence="5 9" id="KW-0812">Transmembrane</keyword>
<accession>W7YM51</accession>
<evidence type="ECO:0000256" key="4">
    <source>
        <dbReference type="ARBA" id="ARBA00022475"/>
    </source>
</evidence>
<keyword evidence="3" id="KW-0050">Antiport</keyword>
<evidence type="ECO:0000256" key="5">
    <source>
        <dbReference type="ARBA" id="ARBA00022692"/>
    </source>
</evidence>
<feature type="transmembrane region" description="Helical" evidence="9">
    <location>
        <begin position="298"/>
        <end position="318"/>
    </location>
</feature>
<keyword evidence="12" id="KW-1185">Reference proteome</keyword>
<comment type="subcellular location">
    <subcellularLocation>
        <location evidence="1">Cell membrane</location>
        <topology evidence="1">Multi-pass membrane protein</topology>
    </subcellularLocation>
</comment>
<feature type="transmembrane region" description="Helical" evidence="9">
    <location>
        <begin position="164"/>
        <end position="184"/>
    </location>
</feature>
<gene>
    <name evidence="11" type="ORF">JCM21142_52150</name>
</gene>
<dbReference type="GO" id="GO:0015297">
    <property type="term" value="F:antiporter activity"/>
    <property type="evidence" value="ECO:0007669"/>
    <property type="project" value="UniProtKB-KW"/>
</dbReference>
<dbReference type="EMBL" id="BAMD01000024">
    <property type="protein sequence ID" value="GAF03474.1"/>
    <property type="molecule type" value="Genomic_DNA"/>
</dbReference>
<protein>
    <recommendedName>
        <fullName evidence="10">Cation/H+ exchanger transmembrane domain-containing protein</fullName>
    </recommendedName>
</protein>
<feature type="domain" description="Cation/H+ exchanger transmembrane" evidence="10">
    <location>
        <begin position="29"/>
        <end position="393"/>
    </location>
</feature>
<dbReference type="AlphaFoldDB" id="W7YM51"/>
<evidence type="ECO:0000256" key="3">
    <source>
        <dbReference type="ARBA" id="ARBA00022449"/>
    </source>
</evidence>
<dbReference type="RefSeq" id="WP_044213044.1">
    <property type="nucleotide sequence ID" value="NZ_BAMD01000024.1"/>
</dbReference>
<keyword evidence="2" id="KW-0813">Transport</keyword>
<evidence type="ECO:0000256" key="6">
    <source>
        <dbReference type="ARBA" id="ARBA00022989"/>
    </source>
</evidence>
<dbReference type="eggNOG" id="COG0025">
    <property type="taxonomic scope" value="Bacteria"/>
</dbReference>
<keyword evidence="6 9" id="KW-1133">Transmembrane helix</keyword>
<proteinExistence type="predicted"/>
<dbReference type="STRING" id="869213.GCA_000517085_00934"/>
<name>W7YM51_9BACT</name>
<evidence type="ECO:0000313" key="11">
    <source>
        <dbReference type="EMBL" id="GAF03474.1"/>
    </source>
</evidence>
<dbReference type="InterPro" id="IPR038770">
    <property type="entry name" value="Na+/solute_symporter_sf"/>
</dbReference>
<keyword evidence="7" id="KW-0406">Ion transport</keyword>
<organism evidence="11 12">
    <name type="scientific">Saccharicrinis fermentans DSM 9555 = JCM 21142</name>
    <dbReference type="NCBI Taxonomy" id="869213"/>
    <lineage>
        <taxon>Bacteria</taxon>
        <taxon>Pseudomonadati</taxon>
        <taxon>Bacteroidota</taxon>
        <taxon>Bacteroidia</taxon>
        <taxon>Marinilabiliales</taxon>
        <taxon>Marinilabiliaceae</taxon>
        <taxon>Saccharicrinis</taxon>
    </lineage>
</organism>
<feature type="transmembrane region" description="Helical" evidence="9">
    <location>
        <begin position="68"/>
        <end position="85"/>
    </location>
</feature>
<feature type="transmembrane region" description="Helical" evidence="9">
    <location>
        <begin position="228"/>
        <end position="247"/>
    </location>
</feature>
<sequence>MNILALQHLINTNNIAYFLIIGAALIIILSYFFTLLSEKTAIPSVILLILLGFFTKRFFNIGVDDVDWIFPLEILGIVGLMLIVLEGALDLKLSKERWPMIWKSGLIALVSLFVNVFAFAYGLQFLITNLDFLTAFIYAIPLSIISSAIVIPSVSQLEEEKKEFLIYESTLSDIFGLILFYTVINNVYTDQVTKIGLNVISNIGGSFILSVVLSYVMIIFFQRINTQIKLFLFISVLLLLYAVGKVFHMSSLLIILVFGLILENRHIFFSGVMKKFLRENKVKQVLADFKLLTAESAFVVRTFFFFVFGLSITVAGIFKTKVVVGALAFLAIMFLTRWLLFKFIVKKDFLPQVFIAPRGLISVLLYFAIPDDFLINDFETGLLLFIILGTSILMAWALVHYKLGKTGRLRRVAKVKSTLQMNGHSQDVDVYNKEDVNANR</sequence>
<evidence type="ECO:0000313" key="12">
    <source>
        <dbReference type="Proteomes" id="UP000019402"/>
    </source>
</evidence>
<feature type="transmembrane region" description="Helical" evidence="9">
    <location>
        <begin position="353"/>
        <end position="369"/>
    </location>
</feature>
<dbReference type="InterPro" id="IPR006153">
    <property type="entry name" value="Cation/H_exchanger_TM"/>
</dbReference>
<dbReference type="GO" id="GO:0005886">
    <property type="term" value="C:plasma membrane"/>
    <property type="evidence" value="ECO:0007669"/>
    <property type="project" value="UniProtKB-SubCell"/>
</dbReference>
<dbReference type="Gene3D" id="1.20.1530.20">
    <property type="match status" value="1"/>
</dbReference>
<feature type="transmembrane region" description="Helical" evidence="9">
    <location>
        <begin position="381"/>
        <end position="401"/>
    </location>
</feature>
<feature type="transmembrane region" description="Helical" evidence="9">
    <location>
        <begin position="45"/>
        <end position="62"/>
    </location>
</feature>
<evidence type="ECO:0000256" key="9">
    <source>
        <dbReference type="SAM" id="Phobius"/>
    </source>
</evidence>
<feature type="transmembrane region" description="Helical" evidence="9">
    <location>
        <begin position="199"/>
        <end position="221"/>
    </location>
</feature>
<reference evidence="11 12" key="1">
    <citation type="journal article" date="2014" name="Genome Announc.">
        <title>Draft Genome Sequence of Cytophaga fermentans JCM 21142T, a Facultative Anaerobe Isolated from Marine Mud.</title>
        <authorList>
            <person name="Starns D."/>
            <person name="Oshima K."/>
            <person name="Suda W."/>
            <person name="Iino T."/>
            <person name="Yuki M."/>
            <person name="Inoue J."/>
            <person name="Kitamura K."/>
            <person name="Iida T."/>
            <person name="Darby A."/>
            <person name="Hattori M."/>
            <person name="Ohkuma M."/>
        </authorList>
    </citation>
    <scope>NUCLEOTIDE SEQUENCE [LARGE SCALE GENOMIC DNA]</scope>
    <source>
        <strain evidence="11 12">JCM 21142</strain>
    </source>
</reference>
<comment type="caution">
    <text evidence="11">The sequence shown here is derived from an EMBL/GenBank/DDBJ whole genome shotgun (WGS) entry which is preliminary data.</text>
</comment>
<feature type="transmembrane region" description="Helical" evidence="9">
    <location>
        <begin position="324"/>
        <end position="341"/>
    </location>
</feature>